<sequence>MELQVGSQQANPDELTLVSDSGECAQLTTLRLQERRVFRRFLLACCNHLSSSLANCWRSR</sequence>
<dbReference type="EMBL" id="CP032482">
    <property type="protein sequence ID" value="AYD43293.1"/>
    <property type="molecule type" value="Genomic_DNA"/>
</dbReference>
<dbReference type="Proteomes" id="UP000265864">
    <property type="component" value="Chromosome"/>
</dbReference>
<gene>
    <name evidence="1" type="ORF">DXZ79_05860</name>
</gene>
<evidence type="ECO:0000313" key="2">
    <source>
        <dbReference type="Proteomes" id="UP000265864"/>
    </source>
</evidence>
<protein>
    <submittedName>
        <fullName evidence="1">Uncharacterized protein</fullName>
    </submittedName>
</protein>
<proteinExistence type="predicted"/>
<name>A0A8D4N084_9GAMM</name>
<dbReference type="AlphaFoldDB" id="A0A8D4N084"/>
<evidence type="ECO:0000313" key="1">
    <source>
        <dbReference type="EMBL" id="AYD43293.1"/>
    </source>
</evidence>
<reference evidence="1 2" key="1">
    <citation type="submission" date="2018-09" db="EMBL/GenBank/DDBJ databases">
        <title>Yersinia kristensenii subsp. rochesterensis subsp. nov., Isolated from Human Feces.</title>
        <authorList>
            <person name="Cunningham S.A."/>
            <person name="Jeraldo P."/>
            <person name="Patel R."/>
        </authorList>
    </citation>
    <scope>NUCLEOTIDE SEQUENCE [LARGE SCALE GENOMIC DNA]</scope>
    <source>
        <strain evidence="1 2">ATCC BAA-2637</strain>
    </source>
</reference>
<accession>A0A8D4N084</accession>
<organism evidence="1 2">
    <name type="scientific">Yersinia rochesterensis</name>
    <dbReference type="NCBI Taxonomy" id="1604335"/>
    <lineage>
        <taxon>Bacteria</taxon>
        <taxon>Pseudomonadati</taxon>
        <taxon>Pseudomonadota</taxon>
        <taxon>Gammaproteobacteria</taxon>
        <taxon>Enterobacterales</taxon>
        <taxon>Yersiniaceae</taxon>
        <taxon>Yersinia</taxon>
    </lineage>
</organism>